<evidence type="ECO:0000313" key="2">
    <source>
        <dbReference type="EMBL" id="MFL0198798.1"/>
    </source>
</evidence>
<dbReference type="Proteomes" id="UP001623660">
    <property type="component" value="Unassembled WGS sequence"/>
</dbReference>
<keyword evidence="1" id="KW-1133">Transmembrane helix</keyword>
<dbReference type="RefSeq" id="WP_406794912.1">
    <property type="nucleotide sequence ID" value="NZ_JBJHZX010000095.1"/>
</dbReference>
<feature type="transmembrane region" description="Helical" evidence="1">
    <location>
        <begin position="12"/>
        <end position="33"/>
    </location>
</feature>
<protein>
    <recommendedName>
        <fullName evidence="4">LPXTG cell wall anchor domain-containing protein</fullName>
    </recommendedName>
</protein>
<accession>A0ABW8ST88</accession>
<keyword evidence="3" id="KW-1185">Reference proteome</keyword>
<organism evidence="2 3">
    <name type="scientific">Candidatus Clostridium eludens</name>
    <dbReference type="NCBI Taxonomy" id="3381663"/>
    <lineage>
        <taxon>Bacteria</taxon>
        <taxon>Bacillati</taxon>
        <taxon>Bacillota</taxon>
        <taxon>Clostridia</taxon>
        <taxon>Eubacteriales</taxon>
        <taxon>Clostridiaceae</taxon>
        <taxon>Clostridium</taxon>
    </lineage>
</organism>
<dbReference type="EMBL" id="JBJHZX010000095">
    <property type="protein sequence ID" value="MFL0198798.1"/>
    <property type="molecule type" value="Genomic_DNA"/>
</dbReference>
<evidence type="ECO:0008006" key="4">
    <source>
        <dbReference type="Google" id="ProtNLM"/>
    </source>
</evidence>
<evidence type="ECO:0000313" key="3">
    <source>
        <dbReference type="Proteomes" id="UP001623660"/>
    </source>
</evidence>
<keyword evidence="1" id="KW-0472">Membrane</keyword>
<gene>
    <name evidence="2" type="ORF">ACJDU8_25070</name>
</gene>
<comment type="caution">
    <text evidence="2">The sequence shown here is derived from an EMBL/GenBank/DDBJ whole genome shotgun (WGS) entry which is preliminary data.</text>
</comment>
<name>A0ABW8ST88_9CLOT</name>
<evidence type="ECO:0000256" key="1">
    <source>
        <dbReference type="SAM" id="Phobius"/>
    </source>
</evidence>
<sequence>MLEQVMGNLEQTLGYFVYLWSFLVLVLGVAVFYKKKKRRFLILVVCCVLSLLIILFRGEVVKIMLH</sequence>
<reference evidence="2 3" key="1">
    <citation type="submission" date="2024-11" db="EMBL/GenBank/DDBJ databases">
        <authorList>
            <person name="Heng Y.C."/>
            <person name="Lim A.C.H."/>
            <person name="Lee J.K.Y."/>
            <person name="Kittelmann S."/>
        </authorList>
    </citation>
    <scope>NUCLEOTIDE SEQUENCE [LARGE SCALE GENOMIC DNA]</scope>
    <source>
        <strain evidence="2 3">WILCCON 0269</strain>
    </source>
</reference>
<proteinExistence type="predicted"/>
<feature type="transmembrane region" description="Helical" evidence="1">
    <location>
        <begin position="40"/>
        <end position="58"/>
    </location>
</feature>
<keyword evidence="1" id="KW-0812">Transmembrane</keyword>